<evidence type="ECO:0000259" key="3">
    <source>
        <dbReference type="PROSITE" id="PS50213"/>
    </source>
</evidence>
<accession>A0A9W4B383</accession>
<feature type="domain" description="FAS1" evidence="3">
    <location>
        <begin position="76"/>
        <end position="209"/>
    </location>
</feature>
<evidence type="ECO:0000256" key="2">
    <source>
        <dbReference type="SAM" id="SignalP"/>
    </source>
</evidence>
<feature type="region of interest" description="Disordered" evidence="1">
    <location>
        <begin position="213"/>
        <end position="266"/>
    </location>
</feature>
<gene>
    <name evidence="4" type="ORF">MGALJ_29550</name>
</gene>
<proteinExistence type="predicted"/>
<name>A0A9W4B383_9MYCO</name>
<dbReference type="KEGG" id="mgau:MGALJ_29550"/>
<evidence type="ECO:0000256" key="1">
    <source>
        <dbReference type="SAM" id="MobiDB-lite"/>
    </source>
</evidence>
<dbReference type="InterPro" id="IPR050904">
    <property type="entry name" value="Adhesion/Biosynth-related"/>
</dbReference>
<dbReference type="Proteomes" id="UP000465785">
    <property type="component" value="Chromosome"/>
</dbReference>
<dbReference type="SUPFAM" id="SSF82153">
    <property type="entry name" value="FAS1 domain"/>
    <property type="match status" value="1"/>
</dbReference>
<dbReference type="PROSITE" id="PS50213">
    <property type="entry name" value="FAS1"/>
    <property type="match status" value="1"/>
</dbReference>
<feature type="compositionally biased region" description="Low complexity" evidence="1">
    <location>
        <begin position="219"/>
        <end position="266"/>
    </location>
</feature>
<dbReference type="PANTHER" id="PTHR10900">
    <property type="entry name" value="PERIOSTIN-RELATED"/>
    <property type="match status" value="1"/>
</dbReference>
<reference evidence="4 5" key="1">
    <citation type="journal article" date="2019" name="Emerg. Microbes Infect.">
        <title>Comprehensive subspecies identification of 175 nontuberculous mycobacteria species based on 7547 genomic profiles.</title>
        <authorList>
            <person name="Matsumoto Y."/>
            <person name="Kinjo T."/>
            <person name="Motooka D."/>
            <person name="Nabeya D."/>
            <person name="Jung N."/>
            <person name="Uechi K."/>
            <person name="Horii T."/>
            <person name="Iida T."/>
            <person name="Fujita J."/>
            <person name="Nakamura S."/>
        </authorList>
    </citation>
    <scope>NUCLEOTIDE SEQUENCE [LARGE SCALE GENOMIC DNA]</scope>
    <source>
        <strain evidence="4 5">JCM 6399</strain>
    </source>
</reference>
<evidence type="ECO:0000313" key="5">
    <source>
        <dbReference type="Proteomes" id="UP000465785"/>
    </source>
</evidence>
<dbReference type="EMBL" id="AP022601">
    <property type="protein sequence ID" value="BBY93286.1"/>
    <property type="molecule type" value="Genomic_DNA"/>
</dbReference>
<dbReference type="InterPro" id="IPR036378">
    <property type="entry name" value="FAS1_dom_sf"/>
</dbReference>
<keyword evidence="2" id="KW-0732">Signal</keyword>
<dbReference type="GO" id="GO:0005615">
    <property type="term" value="C:extracellular space"/>
    <property type="evidence" value="ECO:0007669"/>
    <property type="project" value="TreeGrafter"/>
</dbReference>
<dbReference type="Pfam" id="PF02469">
    <property type="entry name" value="Fasciclin"/>
    <property type="match status" value="1"/>
</dbReference>
<keyword evidence="5" id="KW-1185">Reference proteome</keyword>
<dbReference type="SMART" id="SM00554">
    <property type="entry name" value="FAS1"/>
    <property type="match status" value="1"/>
</dbReference>
<feature type="signal peptide" evidence="2">
    <location>
        <begin position="1"/>
        <end position="41"/>
    </location>
</feature>
<organism evidence="4 5">
    <name type="scientific">Mycobacterium gallinarum</name>
    <dbReference type="NCBI Taxonomy" id="39689"/>
    <lineage>
        <taxon>Bacteria</taxon>
        <taxon>Bacillati</taxon>
        <taxon>Actinomycetota</taxon>
        <taxon>Actinomycetes</taxon>
        <taxon>Mycobacteriales</taxon>
        <taxon>Mycobacteriaceae</taxon>
        <taxon>Mycobacterium</taxon>
    </lineage>
</organism>
<protein>
    <submittedName>
        <fullName evidence="4">Fasciclin</fullName>
    </submittedName>
</protein>
<feature type="chain" id="PRO_5040873982" evidence="2">
    <location>
        <begin position="42"/>
        <end position="266"/>
    </location>
</feature>
<dbReference type="Gene3D" id="2.30.180.10">
    <property type="entry name" value="FAS1 domain"/>
    <property type="match status" value="1"/>
</dbReference>
<evidence type="ECO:0000313" key="4">
    <source>
        <dbReference type="EMBL" id="BBY93286.1"/>
    </source>
</evidence>
<dbReference type="PANTHER" id="PTHR10900:SF77">
    <property type="entry name" value="FI19380P1"/>
    <property type="match status" value="1"/>
</dbReference>
<sequence>MRCTKDLRSTYVKTRTSKAIGAVAGIAAIAVSVPMAVTAYAQPSTEPAPTLEIPDPQGSGCDAFKTSVPSYKDLANVPVGTALQSIPDVSTFYSAISGGLNPAVNIVPVLENGPYVVFAPTNEAFAKLAPAQLDALKADPAALSDLVYYHDFLGLLGNEDVKGQRPTQQGAEIKVEGDGGDIKVNDTAKVLCGAIFAKNARIYLIDTVLDPKTPPDAITPTSTSGTSTTTTTTSPTAPPTAGAAEVPAAEAPAPAEPMPAADAPIG</sequence>
<dbReference type="AlphaFoldDB" id="A0A9W4B383"/>
<dbReference type="InterPro" id="IPR000782">
    <property type="entry name" value="FAS1_domain"/>
</dbReference>